<dbReference type="Proteomes" id="UP001596550">
    <property type="component" value="Unassembled WGS sequence"/>
</dbReference>
<gene>
    <name evidence="1" type="ORF">ACFQO9_02760</name>
</gene>
<dbReference type="Gene3D" id="3.40.50.880">
    <property type="match status" value="1"/>
</dbReference>
<protein>
    <recommendedName>
        <fullName evidence="3">Cyanophycinase</fullName>
    </recommendedName>
</protein>
<reference evidence="2" key="1">
    <citation type="journal article" date="2019" name="Int. J. Syst. Evol. Microbiol.">
        <title>The Global Catalogue of Microorganisms (GCM) 10K type strain sequencing project: providing services to taxonomists for standard genome sequencing and annotation.</title>
        <authorList>
            <consortium name="The Broad Institute Genomics Platform"/>
            <consortium name="The Broad Institute Genome Sequencing Center for Infectious Disease"/>
            <person name="Wu L."/>
            <person name="Ma J."/>
        </authorList>
    </citation>
    <scope>NUCLEOTIDE SEQUENCE [LARGE SCALE GENOMIC DNA]</scope>
    <source>
        <strain evidence="2">CCUG 54781</strain>
    </source>
</reference>
<evidence type="ECO:0000313" key="1">
    <source>
        <dbReference type="EMBL" id="MFC7345637.1"/>
    </source>
</evidence>
<organism evidence="1 2">
    <name type="scientific">Chryseobacterium zhengzhouense</name>
    <dbReference type="NCBI Taxonomy" id="1636086"/>
    <lineage>
        <taxon>Bacteria</taxon>
        <taxon>Pseudomonadati</taxon>
        <taxon>Bacteroidota</taxon>
        <taxon>Flavobacteriia</taxon>
        <taxon>Flavobacteriales</taxon>
        <taxon>Weeksellaceae</taxon>
        <taxon>Chryseobacterium group</taxon>
        <taxon>Chryseobacterium</taxon>
    </lineage>
</organism>
<evidence type="ECO:0000313" key="2">
    <source>
        <dbReference type="Proteomes" id="UP001596550"/>
    </source>
</evidence>
<name>A0ABW2LSW6_9FLAO</name>
<accession>A0ABW2LSW6</accession>
<comment type="caution">
    <text evidence="1">The sequence shown here is derived from an EMBL/GenBank/DDBJ whole genome shotgun (WGS) entry which is preliminary data.</text>
</comment>
<dbReference type="InterPro" id="IPR029062">
    <property type="entry name" value="Class_I_gatase-like"/>
</dbReference>
<proteinExistence type="predicted"/>
<dbReference type="EMBL" id="JBHTCR010000001">
    <property type="protein sequence ID" value="MFC7345637.1"/>
    <property type="molecule type" value="Genomic_DNA"/>
</dbReference>
<sequence>MYPKGKIIVIGHSVITENHNKEKFAFRKEENNKVFEFLPNKKEDRIEIISSFPINSDNFSEIYSAELLQRGYYNFGVIYSEKLSDYENDYYLRIFKAKTVILIGNQFETTSLFTYNSISELIHKRFIEDESFTMVGINNSAAILTDLMIGCKSIEKGLGFIKGCIISTPQDHRTGFKTLAKAVLSHQNDLGLSVCGGMSVIIEKGFQALCKGNGSAMIVNTKSIKPFKRGVSVYVKNLKGHILVDGCAVDLLAGEHITPQIFDYSLNFMNTNNIN</sequence>
<dbReference type="RefSeq" id="WP_378173190.1">
    <property type="nucleotide sequence ID" value="NZ_JBHTCR010000001.1"/>
</dbReference>
<evidence type="ECO:0008006" key="3">
    <source>
        <dbReference type="Google" id="ProtNLM"/>
    </source>
</evidence>
<keyword evidence="2" id="KW-1185">Reference proteome</keyword>